<accession>A0A2A6CWP4</accession>
<evidence type="ECO:0000313" key="1">
    <source>
        <dbReference type="EnsemblMetazoa" id="PPA36272.1"/>
    </source>
</evidence>
<accession>A0A8R1UR15</accession>
<protein>
    <submittedName>
        <fullName evidence="1">Uncharacterized protein</fullName>
    </submittedName>
</protein>
<keyword evidence="2" id="KW-1185">Reference proteome</keyword>
<dbReference type="Proteomes" id="UP000005239">
    <property type="component" value="Unassembled WGS sequence"/>
</dbReference>
<reference evidence="2" key="1">
    <citation type="journal article" date="2008" name="Nat. Genet.">
        <title>The Pristionchus pacificus genome provides a unique perspective on nematode lifestyle and parasitism.</title>
        <authorList>
            <person name="Dieterich C."/>
            <person name="Clifton S.W."/>
            <person name="Schuster L.N."/>
            <person name="Chinwalla A."/>
            <person name="Delehaunty K."/>
            <person name="Dinkelacker I."/>
            <person name="Fulton L."/>
            <person name="Fulton R."/>
            <person name="Godfrey J."/>
            <person name="Minx P."/>
            <person name="Mitreva M."/>
            <person name="Roeseler W."/>
            <person name="Tian H."/>
            <person name="Witte H."/>
            <person name="Yang S.P."/>
            <person name="Wilson R.K."/>
            <person name="Sommer R.J."/>
        </authorList>
    </citation>
    <scope>NUCLEOTIDE SEQUENCE [LARGE SCALE GENOMIC DNA]</scope>
    <source>
        <strain evidence="2">PS312</strain>
    </source>
</reference>
<sequence>MKVLILLVLCLVLHVQGSRDNNEFSEVSPFFLHSHLFMYTMCIIFLTISTTGVPNEHLKRDRRALLDAQTKMWPKNETIYFGYADETASNFSTSNRADISGQLDEISKATCLKIEEKSAGFRGVPYAIAHQSIIR</sequence>
<reference evidence="1" key="2">
    <citation type="submission" date="2022-06" db="UniProtKB">
        <authorList>
            <consortium name="EnsemblMetazoa"/>
        </authorList>
    </citation>
    <scope>IDENTIFICATION</scope>
    <source>
        <strain evidence="1">PS312</strain>
    </source>
</reference>
<name>A0A2A6CWP4_PRIPA</name>
<evidence type="ECO:0000313" key="2">
    <source>
        <dbReference type="Proteomes" id="UP000005239"/>
    </source>
</evidence>
<organism evidence="1 2">
    <name type="scientific">Pristionchus pacificus</name>
    <name type="common">Parasitic nematode worm</name>
    <dbReference type="NCBI Taxonomy" id="54126"/>
    <lineage>
        <taxon>Eukaryota</taxon>
        <taxon>Metazoa</taxon>
        <taxon>Ecdysozoa</taxon>
        <taxon>Nematoda</taxon>
        <taxon>Chromadorea</taxon>
        <taxon>Rhabditida</taxon>
        <taxon>Rhabditina</taxon>
        <taxon>Diplogasteromorpha</taxon>
        <taxon>Diplogasteroidea</taxon>
        <taxon>Neodiplogasteridae</taxon>
        <taxon>Pristionchus</taxon>
    </lineage>
</organism>
<dbReference type="EnsemblMetazoa" id="PPA36272.1">
    <property type="protein sequence ID" value="PPA36272.1"/>
    <property type="gene ID" value="WBGene00274641"/>
</dbReference>
<dbReference type="AlphaFoldDB" id="A0A2A6CWP4"/>
<proteinExistence type="predicted"/>
<gene>
    <name evidence="1" type="primary">WBGene00274641</name>
</gene>